<dbReference type="STRING" id="1157962.A0A250XCU4"/>
<dbReference type="PROSITE" id="PS51450">
    <property type="entry name" value="LRR"/>
    <property type="match status" value="2"/>
</dbReference>
<sequence length="880" mass="92765">MSMQSRTSSSNKLKNGSSKSASNATKSTLKSSKSPGIGAKPTAPLTSNVGNDTEPIDYSEEYDLPEPTEEEIERDIAEALKEEIQGEHLPSVDLTLDVIVARHLMDEEPLPHGPSQARERFLAGLSYLRLDRRRICTAPSHVLVMLPNITHLYLQHNRLTSMEGVASLPSLKFLAASHNQIKAVEGVSGLSELMFLDVSHNLIAKLDARGELPTSLCFLKVGSNPVLHDEDADKVEADLLVALPQLKDLDGAVTLSRKNRARQILGFDPLEGGPEEEDGEEEEEEDNEEEEEGGVQSEDTMGEDLLKDSNLSTFSGQAMAAGVRTAAQQAAGPAAAFSMVTGSDVSSMMDLLDAVERSCLGKSEASVLRSSVKASVNRLRNSLRDSMSLRLQRDMNSLACTDINGTAPSSSMLDMLPGNSPTTSRPSSSSRGLNLMPAVIKPLPSMLQRTSSSGNKRLLPEAAAGLNLNSSSSPLKPQAYPAGSASNSHSRPSSSTAAGSGTLPLSSNSSGVLPAQLSVDTLRAPHLPTAASSISRPASAALSSISRLEALIAADLNMLQGKLDMMLKASANPEADLKQNSSKSMTAKRPASGKTSSASRPGSASSTNKHANNAFQGGSSNRDPALMNRMMADAAERIREQRSAEAVVSENIRQLRQSGGALRQLHQRAAGTLSSGVSVNDRRAAVTAGSKGDMVLTAEFRNSVISHADGHNTSSGGGRDVVPELRRSAAAFALLRASSGNTSESPLESLKAMADRVEGLGKGLIDLAEGRRPPSATSSGNGTSRPGSGSSGSKSAAVGGELLRPSLRLVDVREEGEEAEKVEQLPDYDDDNNNSSNLKHCEHNDDQSSDDGGGGSLREDEDDLDLSGLGFKTSLPPNPF</sequence>
<accession>A0A250XCU4</accession>
<feature type="compositionally biased region" description="Acidic residues" evidence="6">
    <location>
        <begin position="273"/>
        <end position="293"/>
    </location>
</feature>
<feature type="region of interest" description="Disordered" evidence="6">
    <location>
        <begin position="1"/>
        <end position="70"/>
    </location>
</feature>
<organism evidence="7 8">
    <name type="scientific">Chlamydomonas eustigma</name>
    <dbReference type="NCBI Taxonomy" id="1157962"/>
    <lineage>
        <taxon>Eukaryota</taxon>
        <taxon>Viridiplantae</taxon>
        <taxon>Chlorophyta</taxon>
        <taxon>core chlorophytes</taxon>
        <taxon>Chlorophyceae</taxon>
        <taxon>CS clade</taxon>
        <taxon>Chlamydomonadales</taxon>
        <taxon>Chlamydomonadaceae</taxon>
        <taxon>Chlamydomonas</taxon>
    </lineage>
</organism>
<evidence type="ECO:0008006" key="9">
    <source>
        <dbReference type="Google" id="ProtNLM"/>
    </source>
</evidence>
<feature type="compositionally biased region" description="Low complexity" evidence="6">
    <location>
        <begin position="418"/>
        <end position="433"/>
    </location>
</feature>
<dbReference type="SMART" id="SM00365">
    <property type="entry name" value="LRR_SD22"/>
    <property type="match status" value="3"/>
</dbReference>
<name>A0A250XCU4_9CHLO</name>
<evidence type="ECO:0000256" key="1">
    <source>
        <dbReference type="ARBA" id="ARBA00004430"/>
    </source>
</evidence>
<evidence type="ECO:0000256" key="3">
    <source>
        <dbReference type="ARBA" id="ARBA00022737"/>
    </source>
</evidence>
<dbReference type="InterPro" id="IPR001611">
    <property type="entry name" value="Leu-rich_rpt"/>
</dbReference>
<protein>
    <recommendedName>
        <fullName evidence="9">U2A'/phosphoprotein 32 family A C-terminal domain-containing protein</fullName>
    </recommendedName>
</protein>
<proteinExistence type="predicted"/>
<feature type="region of interest" description="Disordered" evidence="6">
    <location>
        <begin position="409"/>
        <end position="433"/>
    </location>
</feature>
<evidence type="ECO:0000256" key="4">
    <source>
        <dbReference type="ARBA" id="ARBA00023069"/>
    </source>
</evidence>
<keyword evidence="8" id="KW-1185">Reference proteome</keyword>
<keyword evidence="4" id="KW-0969">Cilium</keyword>
<keyword evidence="5" id="KW-0966">Cell projection</keyword>
<evidence type="ECO:0000256" key="6">
    <source>
        <dbReference type="SAM" id="MobiDB-lite"/>
    </source>
</evidence>
<feature type="region of interest" description="Disordered" evidence="6">
    <location>
        <begin position="468"/>
        <end position="510"/>
    </location>
</feature>
<feature type="region of interest" description="Disordered" evidence="6">
    <location>
        <begin position="574"/>
        <end position="625"/>
    </location>
</feature>
<keyword evidence="3" id="KW-0677">Repeat</keyword>
<feature type="compositionally biased region" description="Low complexity" evidence="6">
    <location>
        <begin position="596"/>
        <end position="606"/>
    </location>
</feature>
<comment type="subcellular location">
    <subcellularLocation>
        <location evidence="1">Cytoplasm</location>
        <location evidence="1">Cytoskeleton</location>
        <location evidence="1">Cilium axoneme</location>
    </subcellularLocation>
</comment>
<dbReference type="Proteomes" id="UP000232323">
    <property type="component" value="Unassembled WGS sequence"/>
</dbReference>
<dbReference type="PANTHER" id="PTHR45973">
    <property type="entry name" value="PROTEIN PHOSPHATASE 1 REGULATORY SUBUNIT SDS22-RELATED"/>
    <property type="match status" value="1"/>
</dbReference>
<dbReference type="InterPro" id="IPR032675">
    <property type="entry name" value="LRR_dom_sf"/>
</dbReference>
<dbReference type="OrthoDB" id="549245at2759"/>
<dbReference type="Pfam" id="PF13855">
    <property type="entry name" value="LRR_8"/>
    <property type="match status" value="1"/>
</dbReference>
<feature type="compositionally biased region" description="Low complexity" evidence="6">
    <location>
        <begin position="7"/>
        <end position="34"/>
    </location>
</feature>
<dbReference type="GO" id="GO:0005930">
    <property type="term" value="C:axoneme"/>
    <property type="evidence" value="ECO:0007669"/>
    <property type="project" value="UniProtKB-SubCell"/>
</dbReference>
<dbReference type="AlphaFoldDB" id="A0A250XCU4"/>
<evidence type="ECO:0000313" key="7">
    <source>
        <dbReference type="EMBL" id="GAX80884.1"/>
    </source>
</evidence>
<feature type="compositionally biased region" description="Acidic residues" evidence="6">
    <location>
        <begin position="54"/>
        <end position="70"/>
    </location>
</feature>
<dbReference type="PANTHER" id="PTHR45973:SF9">
    <property type="entry name" value="LEUCINE-RICH REPEAT-CONTAINING PROTEIN 46"/>
    <property type="match status" value="1"/>
</dbReference>
<dbReference type="Gene3D" id="3.80.10.10">
    <property type="entry name" value="Ribonuclease Inhibitor"/>
    <property type="match status" value="1"/>
</dbReference>
<keyword evidence="2" id="KW-0433">Leucine-rich repeat</keyword>
<dbReference type="EMBL" id="BEGY01000058">
    <property type="protein sequence ID" value="GAX80884.1"/>
    <property type="molecule type" value="Genomic_DNA"/>
</dbReference>
<feature type="region of interest" description="Disordered" evidence="6">
    <location>
        <begin position="264"/>
        <end position="301"/>
    </location>
</feature>
<feature type="compositionally biased region" description="Low complexity" evidence="6">
    <location>
        <begin position="778"/>
        <end position="800"/>
    </location>
</feature>
<evidence type="ECO:0000256" key="2">
    <source>
        <dbReference type="ARBA" id="ARBA00022614"/>
    </source>
</evidence>
<feature type="region of interest" description="Disordered" evidence="6">
    <location>
        <begin position="765"/>
        <end position="880"/>
    </location>
</feature>
<dbReference type="InterPro" id="IPR050576">
    <property type="entry name" value="Cilia_flagella_integrity"/>
</dbReference>
<dbReference type="SUPFAM" id="SSF52058">
    <property type="entry name" value="L domain-like"/>
    <property type="match status" value="1"/>
</dbReference>
<comment type="caution">
    <text evidence="7">The sequence shown here is derived from an EMBL/GenBank/DDBJ whole genome shotgun (WGS) entry which is preliminary data.</text>
</comment>
<evidence type="ECO:0000256" key="5">
    <source>
        <dbReference type="ARBA" id="ARBA00023273"/>
    </source>
</evidence>
<evidence type="ECO:0000313" key="8">
    <source>
        <dbReference type="Proteomes" id="UP000232323"/>
    </source>
</evidence>
<feature type="compositionally biased region" description="Polar residues" evidence="6">
    <location>
        <begin position="607"/>
        <end position="622"/>
    </location>
</feature>
<feature type="compositionally biased region" description="Low complexity" evidence="6">
    <location>
        <begin position="482"/>
        <end position="501"/>
    </location>
</feature>
<gene>
    <name evidence="7" type="ORF">CEUSTIGMA_g8319.t1</name>
</gene>
<reference evidence="7 8" key="1">
    <citation type="submission" date="2017-08" db="EMBL/GenBank/DDBJ databases">
        <title>Acidophilic green algal genome provides insights into adaptation to an acidic environment.</title>
        <authorList>
            <person name="Hirooka S."/>
            <person name="Hirose Y."/>
            <person name="Kanesaki Y."/>
            <person name="Higuchi S."/>
            <person name="Fujiwara T."/>
            <person name="Onuma R."/>
            <person name="Era A."/>
            <person name="Ohbayashi R."/>
            <person name="Uzuka A."/>
            <person name="Nozaki H."/>
            <person name="Yoshikawa H."/>
            <person name="Miyagishima S.Y."/>
        </authorList>
    </citation>
    <scope>NUCLEOTIDE SEQUENCE [LARGE SCALE GENOMIC DNA]</scope>
    <source>
        <strain evidence="7 8">NIES-2499</strain>
    </source>
</reference>